<dbReference type="KEGG" id="cpae:CPAST_c29030"/>
<protein>
    <submittedName>
        <fullName evidence="4 5">HAD-superfamily hydrolase</fullName>
    </submittedName>
</protein>
<evidence type="ECO:0000313" key="6">
    <source>
        <dbReference type="Proteomes" id="UP000028042"/>
    </source>
</evidence>
<evidence type="ECO:0000313" key="7">
    <source>
        <dbReference type="Proteomes" id="UP000030905"/>
    </source>
</evidence>
<dbReference type="PATRIC" id="fig|1262449.3.peg.1350"/>
<dbReference type="Proteomes" id="UP000030905">
    <property type="component" value="Chromosome"/>
</dbReference>
<dbReference type="Pfam" id="PF13419">
    <property type="entry name" value="HAD_2"/>
    <property type="match status" value="1"/>
</dbReference>
<dbReference type="EMBL" id="JPGY02000001">
    <property type="protein sequence ID" value="KRU11035.1"/>
    <property type="molecule type" value="Genomic_DNA"/>
</dbReference>
<dbReference type="InterPro" id="IPR036412">
    <property type="entry name" value="HAD-like_sf"/>
</dbReference>
<dbReference type="InterPro" id="IPR023198">
    <property type="entry name" value="PGP-like_dom2"/>
</dbReference>
<dbReference type="Gene3D" id="3.40.50.1000">
    <property type="entry name" value="HAD superfamily/HAD-like"/>
    <property type="match status" value="1"/>
</dbReference>
<keyword evidence="7" id="KW-1185">Reference proteome</keyword>
<dbReference type="SFLD" id="SFLDS00003">
    <property type="entry name" value="Haloacid_Dehalogenase"/>
    <property type="match status" value="1"/>
</dbReference>
<reference evidence="5" key="2">
    <citation type="submission" date="2015-10" db="EMBL/GenBank/DDBJ databases">
        <title>Improved Draft Genome Sequence of Clostridium pasteurianum Strain ATCC 6013 (DSM 525) Using a Hybrid Next-Generation Sequencing Approach.</title>
        <authorList>
            <person name="Pyne M.E."/>
            <person name="Utturkar S.M."/>
            <person name="Brown S.D."/>
            <person name="Moo-Young M."/>
            <person name="Chung D.A."/>
            <person name="Chou P.C."/>
        </authorList>
    </citation>
    <scope>NUCLEOTIDE SEQUENCE</scope>
    <source>
        <strain evidence="5">ATCC 6013</strain>
    </source>
</reference>
<organism evidence="4 7">
    <name type="scientific">Clostridium pasteurianum DSM 525 = ATCC 6013</name>
    <dbReference type="NCBI Taxonomy" id="1262449"/>
    <lineage>
        <taxon>Bacteria</taxon>
        <taxon>Bacillati</taxon>
        <taxon>Bacillota</taxon>
        <taxon>Clostridia</taxon>
        <taxon>Eubacteriales</taxon>
        <taxon>Clostridiaceae</taxon>
        <taxon>Clostridium</taxon>
    </lineage>
</organism>
<reference evidence="4 7" key="1">
    <citation type="journal article" date="2015" name="Genome Announc.">
        <title>Complete Genome Sequence of the Nitrogen-Fixing and Solvent-Producing Clostridium pasteurianum DSM 525.</title>
        <authorList>
            <person name="Poehlein A."/>
            <person name="Grosse-Honebrink A."/>
            <person name="Zhang Y."/>
            <person name="Minton N.P."/>
            <person name="Daniel R."/>
        </authorList>
    </citation>
    <scope>NUCLEOTIDE SEQUENCE [LARGE SCALE GENOMIC DNA]</scope>
    <source>
        <strain evidence="4">DSM 525</strain>
        <strain evidence="7">DSM 525 / ATCC 6013</strain>
    </source>
</reference>
<dbReference type="NCBIfam" id="TIGR01509">
    <property type="entry name" value="HAD-SF-IA-v3"/>
    <property type="match status" value="1"/>
</dbReference>
<dbReference type="Gene3D" id="1.10.150.240">
    <property type="entry name" value="Putative phosphatase, domain 2"/>
    <property type="match status" value="1"/>
</dbReference>
<dbReference type="SFLD" id="SFLDG01129">
    <property type="entry name" value="C1.5:_HAD__Beta-PGM__Phosphata"/>
    <property type="match status" value="1"/>
</dbReference>
<dbReference type="EMBL" id="CP009268">
    <property type="protein sequence ID" value="AJA52957.1"/>
    <property type="molecule type" value="Genomic_DNA"/>
</dbReference>
<dbReference type="InterPro" id="IPR041492">
    <property type="entry name" value="HAD_2"/>
</dbReference>
<sequence length="221" mass="24832">MLKLVIFDMDGVLIDSEPDHLKIHEKILEGLGLDPVTVGHSQYIGSTTNYKWNDIKNKYNLSLSVEELVHMNRQKYFEYITAKDTIIKPIIGVDELVKNIHNHKLELAVASSSPINVIERIVEVIGIDECFDLLVSGDFVERSKPSPDIFLYAAEKLKINPEDCLVIEDSHNGSIAAKKAGMKCIGYRNINSGNQDLSAADFIIDSFKDLKLEQLEGLFLK</sequence>
<dbReference type="CDD" id="cd16423">
    <property type="entry name" value="HAD_BPGM-like"/>
    <property type="match status" value="1"/>
</dbReference>
<dbReference type="Proteomes" id="UP000028042">
    <property type="component" value="Unassembled WGS sequence"/>
</dbReference>
<accession>A0A0H3J679</accession>
<dbReference type="InterPro" id="IPR006439">
    <property type="entry name" value="HAD-SF_hydro_IA"/>
</dbReference>
<evidence type="ECO:0000313" key="4">
    <source>
        <dbReference type="EMBL" id="AJA52957.1"/>
    </source>
</evidence>
<comment type="similarity">
    <text evidence="1">Belongs to the HAD-like hydrolase superfamily. CbbY/CbbZ/Gph/YieH family.</text>
</comment>
<dbReference type="PANTHER" id="PTHR18901:SF38">
    <property type="entry name" value="PSEUDOURIDINE-5'-PHOSPHATASE"/>
    <property type="match status" value="1"/>
</dbReference>
<keyword evidence="3 4" id="KW-0378">Hydrolase</keyword>
<dbReference type="KEGG" id="cpat:CLPA_c29030"/>
<evidence type="ECO:0000313" key="5">
    <source>
        <dbReference type="EMBL" id="KRU11035.1"/>
    </source>
</evidence>
<evidence type="ECO:0000256" key="2">
    <source>
        <dbReference type="ARBA" id="ARBA00022723"/>
    </source>
</evidence>
<keyword evidence="2" id="KW-0479">Metal-binding</keyword>
<dbReference type="SUPFAM" id="SSF56784">
    <property type="entry name" value="HAD-like"/>
    <property type="match status" value="1"/>
</dbReference>
<gene>
    <name evidence="4" type="ORF">CLPA_c29030</name>
    <name evidence="5" type="ORF">CP6013_00282</name>
</gene>
<proteinExistence type="inferred from homology"/>
<dbReference type="InterPro" id="IPR023214">
    <property type="entry name" value="HAD_sf"/>
</dbReference>
<reference evidence="5 6" key="3">
    <citation type="journal article" name="Genome Announc.">
        <title>Improved Draft Genome Sequence of Clostridium pasteurianum Strain ATCC 6013 (DSM 525) Using a Hybrid Next-Generation Sequencing Approach.</title>
        <authorList>
            <person name="Pyne M.E."/>
            <person name="Utturkar S."/>
            <person name="Brown S.D."/>
            <person name="Moo-Young M."/>
            <person name="Chung D.A."/>
            <person name="Chou C.P."/>
        </authorList>
    </citation>
    <scope>NUCLEOTIDE SEQUENCE [LARGE SCALE GENOMIC DNA]</scope>
    <source>
        <strain evidence="5 6">ATCC 6013</strain>
    </source>
</reference>
<dbReference type="FunFam" id="3.40.50.1000:FF:000036">
    <property type="entry name" value="HAD family hydrolase"/>
    <property type="match status" value="1"/>
</dbReference>
<dbReference type="GeneID" id="93075025"/>
<dbReference type="PANTHER" id="PTHR18901">
    <property type="entry name" value="2-DEOXYGLUCOSE-6-PHOSPHATE PHOSPHATASE 2"/>
    <property type="match status" value="1"/>
</dbReference>
<name>A0A0H3J679_CLOPA</name>
<dbReference type="GO" id="GO:0016787">
    <property type="term" value="F:hydrolase activity"/>
    <property type="evidence" value="ECO:0007669"/>
    <property type="project" value="UniProtKB-KW"/>
</dbReference>
<dbReference type="GO" id="GO:0046872">
    <property type="term" value="F:metal ion binding"/>
    <property type="evidence" value="ECO:0007669"/>
    <property type="project" value="UniProtKB-KW"/>
</dbReference>
<dbReference type="PRINTS" id="PR00413">
    <property type="entry name" value="HADHALOGNASE"/>
</dbReference>
<dbReference type="eggNOG" id="COG0637">
    <property type="taxonomic scope" value="Bacteria"/>
</dbReference>
<evidence type="ECO:0000256" key="1">
    <source>
        <dbReference type="ARBA" id="ARBA00006171"/>
    </source>
</evidence>
<dbReference type="RefSeq" id="WP_003443201.1">
    <property type="nucleotide sequence ID" value="NZ_ANZB01000003.1"/>
</dbReference>
<dbReference type="SFLD" id="SFLDG01135">
    <property type="entry name" value="C1.5.6:_HAD__Beta-PGM__Phospha"/>
    <property type="match status" value="1"/>
</dbReference>
<evidence type="ECO:0000256" key="3">
    <source>
        <dbReference type="ARBA" id="ARBA00022801"/>
    </source>
</evidence>
<dbReference type="AlphaFoldDB" id="A0A0H3J679"/>